<dbReference type="InterPro" id="IPR006638">
    <property type="entry name" value="Elp3/MiaA/NifB-like_rSAM"/>
</dbReference>
<accession>I1XFZ7</accession>
<dbReference type="HOGENOM" id="CLU_078147_1_1_6"/>
<dbReference type="Gene3D" id="3.20.20.70">
    <property type="entry name" value="Aldolase class I"/>
    <property type="match status" value="1"/>
</dbReference>
<dbReference type="OrthoDB" id="9782387at2"/>
<dbReference type="InterPro" id="IPR058240">
    <property type="entry name" value="rSAM_sf"/>
</dbReference>
<evidence type="ECO:0000313" key="7">
    <source>
        <dbReference type="EMBL" id="AFI83316.1"/>
    </source>
</evidence>
<evidence type="ECO:0000256" key="4">
    <source>
        <dbReference type="ARBA" id="ARBA00022723"/>
    </source>
</evidence>
<dbReference type="PATRIC" id="fig|754476.3.peg.462"/>
<gene>
    <name evidence="7" type="ordered locus">Q7A_467</name>
</gene>
<keyword evidence="5" id="KW-0408">Iron</keyword>
<name>I1XFZ7_METNJ</name>
<keyword evidence="6" id="KW-0411">Iron-sulfur</keyword>
<dbReference type="CDD" id="cd01335">
    <property type="entry name" value="Radical_SAM"/>
    <property type="match status" value="1"/>
</dbReference>
<keyword evidence="3" id="KW-0949">S-adenosyl-L-methionine</keyword>
<organism evidence="7 8">
    <name type="scientific">Methylophaga nitratireducenticrescens</name>
    <dbReference type="NCBI Taxonomy" id="754476"/>
    <lineage>
        <taxon>Bacteria</taxon>
        <taxon>Pseudomonadati</taxon>
        <taxon>Pseudomonadota</taxon>
        <taxon>Gammaproteobacteria</taxon>
        <taxon>Thiotrichales</taxon>
        <taxon>Piscirickettsiaceae</taxon>
        <taxon>Methylophaga</taxon>
    </lineage>
</organism>
<evidence type="ECO:0000256" key="2">
    <source>
        <dbReference type="ARBA" id="ARBA00022485"/>
    </source>
</evidence>
<protein>
    <submittedName>
        <fullName evidence="7">Ribonucleotide reductase of class III (Anaerobic), activating protein</fullName>
        <ecNumber evidence="7">1.97.1.4</ecNumber>
    </submittedName>
</protein>
<dbReference type="KEGG" id="mej:Q7A_467"/>
<dbReference type="Pfam" id="PF04055">
    <property type="entry name" value="Radical_SAM"/>
    <property type="match status" value="1"/>
</dbReference>
<dbReference type="InterPro" id="IPR013785">
    <property type="entry name" value="Aldolase_TIM"/>
</dbReference>
<keyword evidence="8" id="KW-1185">Reference proteome</keyword>
<keyword evidence="7" id="KW-0560">Oxidoreductase</keyword>
<dbReference type="RefSeq" id="WP_014705691.1">
    <property type="nucleotide sequence ID" value="NC_017857.3"/>
</dbReference>
<evidence type="ECO:0000256" key="5">
    <source>
        <dbReference type="ARBA" id="ARBA00023004"/>
    </source>
</evidence>
<dbReference type="SUPFAM" id="SSF102114">
    <property type="entry name" value="Radical SAM enzymes"/>
    <property type="match status" value="1"/>
</dbReference>
<evidence type="ECO:0000256" key="3">
    <source>
        <dbReference type="ARBA" id="ARBA00022691"/>
    </source>
</evidence>
<dbReference type="eggNOG" id="COG1180">
    <property type="taxonomic scope" value="Bacteria"/>
</dbReference>
<dbReference type="GO" id="GO:0051539">
    <property type="term" value="F:4 iron, 4 sulfur cluster binding"/>
    <property type="evidence" value="ECO:0007669"/>
    <property type="project" value="UniProtKB-KW"/>
</dbReference>
<evidence type="ECO:0000313" key="8">
    <source>
        <dbReference type="Proteomes" id="UP000009144"/>
    </source>
</evidence>
<dbReference type="EMBL" id="CP003390">
    <property type="protein sequence ID" value="AFI83316.1"/>
    <property type="molecule type" value="Genomic_DNA"/>
</dbReference>
<dbReference type="PROSITE" id="PS51918">
    <property type="entry name" value="RADICAL_SAM"/>
    <property type="match status" value="1"/>
</dbReference>
<keyword evidence="4" id="KW-0479">Metal-binding</keyword>
<evidence type="ECO:0000256" key="6">
    <source>
        <dbReference type="ARBA" id="ARBA00023014"/>
    </source>
</evidence>
<dbReference type="InterPro" id="IPR012840">
    <property type="entry name" value="NrdG2"/>
</dbReference>
<dbReference type="PROSITE" id="PS51257">
    <property type="entry name" value="PROKAR_LIPOPROTEIN"/>
    <property type="match status" value="1"/>
</dbReference>
<dbReference type="PANTHER" id="PTHR30352">
    <property type="entry name" value="PYRUVATE FORMATE-LYASE-ACTIVATING ENZYME"/>
    <property type="match status" value="1"/>
</dbReference>
<dbReference type="GO" id="GO:0043365">
    <property type="term" value="F:[formate-C-acetyltransferase]-activating enzyme activity"/>
    <property type="evidence" value="ECO:0007669"/>
    <property type="project" value="UniProtKB-EC"/>
</dbReference>
<comment type="cofactor">
    <cofactor evidence="1">
        <name>[4Fe-4S] cluster</name>
        <dbReference type="ChEBI" id="CHEBI:49883"/>
    </cofactor>
</comment>
<dbReference type="PANTHER" id="PTHR30352:SF13">
    <property type="entry name" value="GLYCYL-RADICAL ENZYME ACTIVATING ENZYME YJJW-RELATED"/>
    <property type="match status" value="1"/>
</dbReference>
<reference evidence="7 8" key="2">
    <citation type="journal article" date="2013" name="Int. J. Syst. Evol. Microbiol.">
        <title>Methylophaga nitratireducenticrescens sp. nov. and Methylophaga frappieri sp. nov., isolated from the biofilm of the methanol-fed denitrification system treating the seawater at the Montreal Biodome.</title>
        <authorList>
            <person name="Villeneuve C."/>
            <person name="Martineau C."/>
            <person name="Mauffrey F."/>
            <person name="Villemur R."/>
        </authorList>
    </citation>
    <scope>NUCLEOTIDE SEQUENCE [LARGE SCALE GENOMIC DNA]</scope>
    <source>
        <strain evidence="7 8">JAM1</strain>
    </source>
</reference>
<dbReference type="InterPro" id="IPR007197">
    <property type="entry name" value="rSAM"/>
</dbReference>
<dbReference type="EC" id="1.97.1.4" evidence="7"/>
<keyword evidence="2" id="KW-0004">4Fe-4S</keyword>
<dbReference type="SMART" id="SM00729">
    <property type="entry name" value="Elp3"/>
    <property type="match status" value="1"/>
</dbReference>
<dbReference type="Proteomes" id="UP000009144">
    <property type="component" value="Chromosome"/>
</dbReference>
<evidence type="ECO:0000256" key="1">
    <source>
        <dbReference type="ARBA" id="ARBA00001966"/>
    </source>
</evidence>
<dbReference type="InterPro" id="IPR034457">
    <property type="entry name" value="Organic_radical-activating"/>
</dbReference>
<proteinExistence type="predicted"/>
<dbReference type="SFLD" id="SFLDG01094">
    <property type="entry name" value="Uncharacterised_Radical_SAM_Su"/>
    <property type="match status" value="1"/>
</dbReference>
<dbReference type="GO" id="GO:0046872">
    <property type="term" value="F:metal ion binding"/>
    <property type="evidence" value="ECO:0007669"/>
    <property type="project" value="UniProtKB-KW"/>
</dbReference>
<dbReference type="SFLD" id="SFLDS00029">
    <property type="entry name" value="Radical_SAM"/>
    <property type="match status" value="1"/>
</dbReference>
<dbReference type="STRING" id="754476.Q7A_467"/>
<dbReference type="AlphaFoldDB" id="I1XFZ7"/>
<sequence length="226" mass="24842">MGLKIGGLTSFTTIDFPGHLAAVVFFQGCAWRCPYCHNPHLLEVDKQGDDWEKLRAFLQPRRGFLDGVVLSGGEPLLQTGLADAINGIKAMGFKVALHTAGANPQRLEKYLSMLDWVGLDIKTTFTEYSQITGIKGSGEQVQQSLKSILASGIAYEVRTTVDPNFFTHKTVIELAESLAAEGVTHYALQECRPVAGYQMQKASLFHDGSLAAQLEKMFSHFTLRYG</sequence>
<reference evidence="7 8" key="1">
    <citation type="journal article" date="2012" name="J. Bacteriol.">
        <title>Complete genome sequences of Methylophaga sp. strain JAM1 and Methylophaga sp. strain JAM7.</title>
        <authorList>
            <person name="Villeneuve C."/>
            <person name="Martineau C."/>
            <person name="Mauffrey F."/>
            <person name="Villemur R."/>
        </authorList>
    </citation>
    <scope>NUCLEOTIDE SEQUENCE [LARGE SCALE GENOMIC DNA]</scope>
    <source>
        <strain evidence="7 8">JAM1</strain>
    </source>
</reference>
<dbReference type="NCBIfam" id="TIGR02495">
    <property type="entry name" value="NrdG2"/>
    <property type="match status" value="1"/>
</dbReference>